<evidence type="ECO:0000313" key="3">
    <source>
        <dbReference type="Proteomes" id="UP000265366"/>
    </source>
</evidence>
<sequence length="156" mass="16482">MRLAASLILASCLAPVAAQAQNYELEPTYGDIKLTAGFENDPYAVPVVSGGEIDAASLGGECGGFIAEAPDMRVQYEAGEFPLLFGVYSEGDTTLVVNGPDGLWYCDDDSWGDGDPLVSFPSPQSGQYDIWVGSYERGTNLEATLGITEIDPMAGE</sequence>
<keyword evidence="3" id="KW-1185">Reference proteome</keyword>
<organism evidence="2 3">
    <name type="scientific">Aurantiacibacter xanthus</name>
    <dbReference type="NCBI Taxonomy" id="1784712"/>
    <lineage>
        <taxon>Bacteria</taxon>
        <taxon>Pseudomonadati</taxon>
        <taxon>Pseudomonadota</taxon>
        <taxon>Alphaproteobacteria</taxon>
        <taxon>Sphingomonadales</taxon>
        <taxon>Erythrobacteraceae</taxon>
        <taxon>Aurantiacibacter</taxon>
    </lineage>
</organism>
<protein>
    <submittedName>
        <fullName evidence="2">Peptidase S1</fullName>
    </submittedName>
</protein>
<feature type="signal peptide" evidence="1">
    <location>
        <begin position="1"/>
        <end position="20"/>
    </location>
</feature>
<dbReference type="EMBL" id="QXFM01000015">
    <property type="protein sequence ID" value="RIV91926.1"/>
    <property type="molecule type" value="Genomic_DNA"/>
</dbReference>
<accession>A0A3A1PDM4</accession>
<feature type="chain" id="PRO_5017465185" evidence="1">
    <location>
        <begin position="21"/>
        <end position="156"/>
    </location>
</feature>
<comment type="caution">
    <text evidence="2">The sequence shown here is derived from an EMBL/GenBank/DDBJ whole genome shotgun (WGS) entry which is preliminary data.</text>
</comment>
<dbReference type="OrthoDB" id="5973611at2"/>
<evidence type="ECO:0000313" key="2">
    <source>
        <dbReference type="EMBL" id="RIV91926.1"/>
    </source>
</evidence>
<dbReference type="AlphaFoldDB" id="A0A3A1PDM4"/>
<keyword evidence="1" id="KW-0732">Signal</keyword>
<dbReference type="Proteomes" id="UP000265366">
    <property type="component" value="Unassembled WGS sequence"/>
</dbReference>
<name>A0A3A1PDM4_9SPHN</name>
<proteinExistence type="predicted"/>
<gene>
    <name evidence="2" type="ORF">D2V17_02385</name>
</gene>
<reference evidence="2 3" key="1">
    <citation type="submission" date="2018-08" db="EMBL/GenBank/DDBJ databases">
        <title>Erythrobacter zhengii sp.nov., a bacterium isolated from deep-sea sediment.</title>
        <authorList>
            <person name="Fang C."/>
            <person name="Wu Y.-H."/>
            <person name="Sun C."/>
            <person name="Wang H."/>
            <person name="Cheng H."/>
            <person name="Meng F.-X."/>
            <person name="Wang C.-S."/>
            <person name="Xu X.-W."/>
        </authorList>
    </citation>
    <scope>NUCLEOTIDE SEQUENCE [LARGE SCALE GENOMIC DNA]</scope>
    <source>
        <strain evidence="2 3">CCTCC AB 2015396</strain>
    </source>
</reference>
<evidence type="ECO:0000256" key="1">
    <source>
        <dbReference type="SAM" id="SignalP"/>
    </source>
</evidence>